<dbReference type="KEGG" id="rue:DT065_13525"/>
<proteinExistence type="predicted"/>
<evidence type="ECO:0000313" key="2">
    <source>
        <dbReference type="EMBL" id="AXF56921.1"/>
    </source>
</evidence>
<gene>
    <name evidence="2" type="ORF">DT065_13525</name>
</gene>
<dbReference type="AlphaFoldDB" id="A0A345C140"/>
<sequence length="68" mass="7782">MHEYGSRNKQGIGMERGRKATNMSKKGRHCMKLGQRRKGILESRSILGFGMRKEAQQLCRIKESIGMT</sequence>
<evidence type="ECO:0000256" key="1">
    <source>
        <dbReference type="SAM" id="MobiDB-lite"/>
    </source>
</evidence>
<organism evidence="2 3">
    <name type="scientific">Salicibibacter kimchii</name>
    <dbReference type="NCBI Taxonomy" id="2099786"/>
    <lineage>
        <taxon>Bacteria</taxon>
        <taxon>Bacillati</taxon>
        <taxon>Bacillota</taxon>
        <taxon>Bacilli</taxon>
        <taxon>Bacillales</taxon>
        <taxon>Bacillaceae</taxon>
        <taxon>Salicibibacter</taxon>
    </lineage>
</organism>
<dbReference type="EMBL" id="CP031092">
    <property type="protein sequence ID" value="AXF56921.1"/>
    <property type="molecule type" value="Genomic_DNA"/>
</dbReference>
<evidence type="ECO:0000313" key="3">
    <source>
        <dbReference type="Proteomes" id="UP000252100"/>
    </source>
</evidence>
<accession>A0A345C140</accession>
<dbReference type="Proteomes" id="UP000252100">
    <property type="component" value="Chromosome"/>
</dbReference>
<reference evidence="2 3" key="1">
    <citation type="journal article" date="2018" name="J. Microbiol.">
        <title>Salicibibacter kimchii gen. nov., sp. nov., a moderately halophilic and alkalitolerant bacterium in the family Bacillaceae, isolated from kimchi.</title>
        <authorList>
            <person name="Jang J.Y."/>
            <person name="Oh Y.J."/>
            <person name="Lim S.K."/>
            <person name="Park H.K."/>
            <person name="Lee C."/>
            <person name="Kim J.Y."/>
            <person name="Lee M.A."/>
            <person name="Choi H.J."/>
        </authorList>
    </citation>
    <scope>NUCLEOTIDE SEQUENCE [LARGE SCALE GENOMIC DNA]</scope>
    <source>
        <strain evidence="2 3">NKC1-1</strain>
    </source>
</reference>
<keyword evidence="3" id="KW-1185">Reference proteome</keyword>
<protein>
    <submittedName>
        <fullName evidence="2">Uncharacterized protein</fullName>
    </submittedName>
</protein>
<name>A0A345C140_9BACI</name>
<feature type="region of interest" description="Disordered" evidence="1">
    <location>
        <begin position="1"/>
        <end position="28"/>
    </location>
</feature>